<dbReference type="GeneID" id="34576178"/>
<feature type="transmembrane region" description="Helical" evidence="6">
    <location>
        <begin position="365"/>
        <end position="384"/>
    </location>
</feature>
<feature type="transmembrane region" description="Helical" evidence="6">
    <location>
        <begin position="232"/>
        <end position="253"/>
    </location>
</feature>
<comment type="similarity">
    <text evidence="2">Belongs to the major facilitator superfamily. TCR/Tet family.</text>
</comment>
<keyword evidence="3 6" id="KW-0812">Transmembrane</keyword>
<dbReference type="GO" id="GO:0022857">
    <property type="term" value="F:transmembrane transporter activity"/>
    <property type="evidence" value="ECO:0007669"/>
    <property type="project" value="InterPro"/>
</dbReference>
<evidence type="ECO:0000256" key="4">
    <source>
        <dbReference type="ARBA" id="ARBA00022989"/>
    </source>
</evidence>
<dbReference type="InterPro" id="IPR020846">
    <property type="entry name" value="MFS_dom"/>
</dbReference>
<evidence type="ECO:0000256" key="1">
    <source>
        <dbReference type="ARBA" id="ARBA00004141"/>
    </source>
</evidence>
<feature type="transmembrane region" description="Helical" evidence="6">
    <location>
        <begin position="193"/>
        <end position="211"/>
    </location>
</feature>
<evidence type="ECO:0000256" key="5">
    <source>
        <dbReference type="ARBA" id="ARBA00023136"/>
    </source>
</evidence>
<dbReference type="Proteomes" id="UP000177622">
    <property type="component" value="Unassembled WGS sequence"/>
</dbReference>
<proteinExistence type="inferred from homology"/>
<dbReference type="PROSITE" id="PS50850">
    <property type="entry name" value="MFS"/>
    <property type="match status" value="1"/>
</dbReference>
<reference evidence="8 9" key="1">
    <citation type="journal article" date="2016" name="Sci. Rep.">
        <title>Penicillium arizonense, a new, genome sequenced fungal species, reveals a high chemical diversity in secreted metabolites.</title>
        <authorList>
            <person name="Grijseels S."/>
            <person name="Nielsen J.C."/>
            <person name="Randelovic M."/>
            <person name="Nielsen J."/>
            <person name="Nielsen K.F."/>
            <person name="Workman M."/>
            <person name="Frisvad J.C."/>
        </authorList>
    </citation>
    <scope>NUCLEOTIDE SEQUENCE [LARGE SCALE GENOMIC DNA]</scope>
    <source>
        <strain evidence="8 9">CBS 141311</strain>
    </source>
</reference>
<feature type="transmembrane region" description="Helical" evidence="6">
    <location>
        <begin position="103"/>
        <end position="122"/>
    </location>
</feature>
<evidence type="ECO:0000259" key="7">
    <source>
        <dbReference type="PROSITE" id="PS50850"/>
    </source>
</evidence>
<keyword evidence="9" id="KW-1185">Reference proteome</keyword>
<feature type="transmembrane region" description="Helical" evidence="6">
    <location>
        <begin position="73"/>
        <end position="91"/>
    </location>
</feature>
<evidence type="ECO:0000256" key="3">
    <source>
        <dbReference type="ARBA" id="ARBA00022692"/>
    </source>
</evidence>
<dbReference type="RefSeq" id="XP_022488658.1">
    <property type="nucleotide sequence ID" value="XM_022631444.1"/>
</dbReference>
<feature type="transmembrane region" description="Helical" evidence="6">
    <location>
        <begin position="500"/>
        <end position="522"/>
    </location>
</feature>
<dbReference type="InterPro" id="IPR036259">
    <property type="entry name" value="MFS_trans_sf"/>
</dbReference>
<evidence type="ECO:0000256" key="6">
    <source>
        <dbReference type="SAM" id="Phobius"/>
    </source>
</evidence>
<gene>
    <name evidence="8" type="ORF">PENARI_c008G05083</name>
</gene>
<keyword evidence="4 6" id="KW-1133">Transmembrane helix</keyword>
<feature type="transmembrane region" description="Helical" evidence="6">
    <location>
        <begin position="37"/>
        <end position="61"/>
    </location>
</feature>
<organism evidence="8 9">
    <name type="scientific">Penicillium arizonense</name>
    <dbReference type="NCBI Taxonomy" id="1835702"/>
    <lineage>
        <taxon>Eukaryota</taxon>
        <taxon>Fungi</taxon>
        <taxon>Dikarya</taxon>
        <taxon>Ascomycota</taxon>
        <taxon>Pezizomycotina</taxon>
        <taxon>Eurotiomycetes</taxon>
        <taxon>Eurotiomycetidae</taxon>
        <taxon>Eurotiales</taxon>
        <taxon>Aspergillaceae</taxon>
        <taxon>Penicillium</taxon>
    </lineage>
</organism>
<dbReference type="PANTHER" id="PTHR23501:SF199">
    <property type="entry name" value="MFS EFFLUX TRANSPORTER INPD-RELATED"/>
    <property type="match status" value="1"/>
</dbReference>
<accession>A0A1F5LJX9</accession>
<evidence type="ECO:0000313" key="9">
    <source>
        <dbReference type="Proteomes" id="UP000177622"/>
    </source>
</evidence>
<dbReference type="InterPro" id="IPR011701">
    <property type="entry name" value="MFS"/>
</dbReference>
<keyword evidence="5 6" id="KW-0472">Membrane</keyword>
<dbReference type="GO" id="GO:0005886">
    <property type="term" value="C:plasma membrane"/>
    <property type="evidence" value="ECO:0007669"/>
    <property type="project" value="TreeGrafter"/>
</dbReference>
<sequence length="531" mass="56879">MSIVTETPDSPTATGPSREQLEIEDALVYPTGFKRGLVIFSILLCVVFVGLDMTIVAVAVPSLSNQFKQLNDIGWYSASYQLVASCFIFFFARLYTVFPMKTIFLVSMFLFELGSLLCTVAPTSATFILGRAIAGLGSSGIQTGSIVLLTSQLPVHKRPFWTGLVGAGSNIAMVIAPLIGGVLIDAFSWRACFGINLPIGAIASGFVAYAFQMPANPPHEAGLPVVEKFKRLDILGTLVFVPAIVCLLIGLQWGGIKYGWTNARIIVLLVFFPVLIGVFAFMQHRKKEDATLPPRIMTQRSILAGAWYNACSNGILAVTEYYMSIYFQGVRGFSATKSGAMGLPLFAGMAVTALMAGAGTTWMGYYYPFMLISSVLTPIASGLLTTIEYDDTLVKIILLMTFLGAGVGLGLQAPVFAVQTVLPDKDIATGVAITGFTGLLASALFVSVSAVLFQSRLAIEVERYAPGTDRSIFDHGGLVDAREQIGPVRLGAVLSGYDEAVIQTLYIPVALASLSILASVAMERRSVKKTQ</sequence>
<dbReference type="EMBL" id="LXJU01000008">
    <property type="protein sequence ID" value="OGE53219.1"/>
    <property type="molecule type" value="Genomic_DNA"/>
</dbReference>
<name>A0A1F5LJX9_PENAI</name>
<dbReference type="PANTHER" id="PTHR23501">
    <property type="entry name" value="MAJOR FACILITATOR SUPERFAMILY"/>
    <property type="match status" value="1"/>
</dbReference>
<dbReference type="OrthoDB" id="2985014at2759"/>
<feature type="transmembrane region" description="Helical" evidence="6">
    <location>
        <begin position="161"/>
        <end position="187"/>
    </location>
</feature>
<feature type="transmembrane region" description="Helical" evidence="6">
    <location>
        <begin position="302"/>
        <end position="327"/>
    </location>
</feature>
<dbReference type="Gene3D" id="1.20.1250.20">
    <property type="entry name" value="MFS general substrate transporter like domains"/>
    <property type="match status" value="2"/>
</dbReference>
<dbReference type="AlphaFoldDB" id="A0A1F5LJX9"/>
<evidence type="ECO:0000313" key="8">
    <source>
        <dbReference type="EMBL" id="OGE53219.1"/>
    </source>
</evidence>
<comment type="caution">
    <text evidence="8">The sequence shown here is derived from an EMBL/GenBank/DDBJ whole genome shotgun (WGS) entry which is preliminary data.</text>
</comment>
<dbReference type="Pfam" id="PF07690">
    <property type="entry name" value="MFS_1"/>
    <property type="match status" value="1"/>
</dbReference>
<feature type="domain" description="Major facilitator superfamily (MFS) profile" evidence="7">
    <location>
        <begin position="38"/>
        <end position="527"/>
    </location>
</feature>
<feature type="transmembrane region" description="Helical" evidence="6">
    <location>
        <begin position="396"/>
        <end position="418"/>
    </location>
</feature>
<feature type="transmembrane region" description="Helical" evidence="6">
    <location>
        <begin position="339"/>
        <end position="358"/>
    </location>
</feature>
<feature type="transmembrane region" description="Helical" evidence="6">
    <location>
        <begin position="430"/>
        <end position="453"/>
    </location>
</feature>
<comment type="subcellular location">
    <subcellularLocation>
        <location evidence="1">Membrane</location>
        <topology evidence="1">Multi-pass membrane protein</topology>
    </subcellularLocation>
</comment>
<feature type="transmembrane region" description="Helical" evidence="6">
    <location>
        <begin position="265"/>
        <end position="282"/>
    </location>
</feature>
<dbReference type="SUPFAM" id="SSF103473">
    <property type="entry name" value="MFS general substrate transporter"/>
    <property type="match status" value="1"/>
</dbReference>
<evidence type="ECO:0000256" key="2">
    <source>
        <dbReference type="ARBA" id="ARBA00007520"/>
    </source>
</evidence>
<feature type="transmembrane region" description="Helical" evidence="6">
    <location>
        <begin position="128"/>
        <end position="149"/>
    </location>
</feature>
<protein>
    <recommendedName>
        <fullName evidence="7">Major facilitator superfamily (MFS) profile domain-containing protein</fullName>
    </recommendedName>
</protein>